<dbReference type="Gene3D" id="2.130.10.10">
    <property type="entry name" value="YVTN repeat-like/Quinoprotein amine dehydrogenase"/>
    <property type="match status" value="2"/>
</dbReference>
<evidence type="ECO:0000313" key="4">
    <source>
        <dbReference type="EMBL" id="KAK6195381.1"/>
    </source>
</evidence>
<feature type="repeat" description="WD" evidence="3">
    <location>
        <begin position="6"/>
        <end position="47"/>
    </location>
</feature>
<dbReference type="Pfam" id="PF00400">
    <property type="entry name" value="WD40"/>
    <property type="match status" value="2"/>
</dbReference>
<dbReference type="InterPro" id="IPR019775">
    <property type="entry name" value="WD40_repeat_CS"/>
</dbReference>
<sequence>MAEQFTNGHTSSVLCLDVQRETEQLASGGENGELCIWSLVDKSLQKKYVQPDCDCTSVCFSKINPNLLYAAFGEKILVFNTEQFAEPEHTYDYNTDEINQIVLNNNEENLAACDDSGEVKIINLLEKKMFRTLRNKHTNICSTIIFRPNRQQDIVSAGLDGKLIHWLYPSHKCLNQFNMQELLNTPEDASAYMVNPPFIHHMACSPNGTYIACGMQNGQIAVFNGNRKNLSQLFNLHAHTQGVSQVTFCDETHLISGGNDCQLIVWDLSKAENFENLENGSSANGHGSPLDYRNAQITHLCKEQSFNHPMKINWLDYFCKNEIQYLLVADQTMCISVLPIS</sequence>
<dbReference type="EMBL" id="JAZGQO010000001">
    <property type="protein sequence ID" value="KAK6195381.1"/>
    <property type="molecule type" value="Genomic_DNA"/>
</dbReference>
<dbReference type="SMART" id="SM00320">
    <property type="entry name" value="WD40"/>
    <property type="match status" value="6"/>
</dbReference>
<dbReference type="InterPro" id="IPR015943">
    <property type="entry name" value="WD40/YVTN_repeat-like_dom_sf"/>
</dbReference>
<keyword evidence="1 3" id="KW-0853">WD repeat</keyword>
<dbReference type="SUPFAM" id="SSF50978">
    <property type="entry name" value="WD40 repeat-like"/>
    <property type="match status" value="1"/>
</dbReference>
<protein>
    <submittedName>
        <fullName evidence="4">Uncharacterized protein</fullName>
    </submittedName>
</protein>
<dbReference type="PANTHER" id="PTHR44666:SF1">
    <property type="entry name" value="WD REPEAT-CONTAINING PROTEIN 53"/>
    <property type="match status" value="1"/>
</dbReference>
<dbReference type="PANTHER" id="PTHR44666">
    <property type="entry name" value="WD REPEAT-CONTAINING PROTEIN 53"/>
    <property type="match status" value="1"/>
</dbReference>
<evidence type="ECO:0000256" key="2">
    <source>
        <dbReference type="ARBA" id="ARBA00022737"/>
    </source>
</evidence>
<gene>
    <name evidence="4" type="ORF">SNE40_000826</name>
</gene>
<reference evidence="4 5" key="1">
    <citation type="submission" date="2024-01" db="EMBL/GenBank/DDBJ databases">
        <title>The genome of the rayed Mediterranean limpet Patella caerulea (Linnaeus, 1758).</title>
        <authorList>
            <person name="Anh-Thu Weber A."/>
            <person name="Halstead-Nussloch G."/>
        </authorList>
    </citation>
    <scope>NUCLEOTIDE SEQUENCE [LARGE SCALE GENOMIC DNA]</scope>
    <source>
        <strain evidence="4">AATW-2023a</strain>
        <tissue evidence="4">Whole specimen</tissue>
    </source>
</reference>
<name>A0AAN8KFQ1_PATCE</name>
<dbReference type="InterPro" id="IPR036322">
    <property type="entry name" value="WD40_repeat_dom_sf"/>
</dbReference>
<dbReference type="PROSITE" id="PS00678">
    <property type="entry name" value="WD_REPEATS_1"/>
    <property type="match status" value="1"/>
</dbReference>
<feature type="repeat" description="WD" evidence="3">
    <location>
        <begin position="236"/>
        <end position="276"/>
    </location>
</feature>
<comment type="caution">
    <text evidence="4">The sequence shown here is derived from an EMBL/GenBank/DDBJ whole genome shotgun (WGS) entry which is preliminary data.</text>
</comment>
<dbReference type="InterPro" id="IPR042453">
    <property type="entry name" value="WDR53"/>
</dbReference>
<keyword evidence="5" id="KW-1185">Reference proteome</keyword>
<accession>A0AAN8KFQ1</accession>
<keyword evidence="2" id="KW-0677">Repeat</keyword>
<evidence type="ECO:0000256" key="3">
    <source>
        <dbReference type="PROSITE-ProRule" id="PRU00221"/>
    </source>
</evidence>
<dbReference type="Proteomes" id="UP001347796">
    <property type="component" value="Unassembled WGS sequence"/>
</dbReference>
<evidence type="ECO:0000313" key="5">
    <source>
        <dbReference type="Proteomes" id="UP001347796"/>
    </source>
</evidence>
<proteinExistence type="predicted"/>
<evidence type="ECO:0000256" key="1">
    <source>
        <dbReference type="ARBA" id="ARBA00022574"/>
    </source>
</evidence>
<dbReference type="PROSITE" id="PS50294">
    <property type="entry name" value="WD_REPEATS_REGION"/>
    <property type="match status" value="2"/>
</dbReference>
<organism evidence="4 5">
    <name type="scientific">Patella caerulea</name>
    <name type="common">Rayed Mediterranean limpet</name>
    <dbReference type="NCBI Taxonomy" id="87958"/>
    <lineage>
        <taxon>Eukaryota</taxon>
        <taxon>Metazoa</taxon>
        <taxon>Spiralia</taxon>
        <taxon>Lophotrochozoa</taxon>
        <taxon>Mollusca</taxon>
        <taxon>Gastropoda</taxon>
        <taxon>Patellogastropoda</taxon>
        <taxon>Patelloidea</taxon>
        <taxon>Patellidae</taxon>
        <taxon>Patella</taxon>
    </lineage>
</organism>
<dbReference type="AlphaFoldDB" id="A0AAN8KFQ1"/>
<dbReference type="PROSITE" id="PS50082">
    <property type="entry name" value="WD_REPEATS_2"/>
    <property type="match status" value="2"/>
</dbReference>
<dbReference type="InterPro" id="IPR001680">
    <property type="entry name" value="WD40_rpt"/>
</dbReference>